<proteinExistence type="predicted"/>
<dbReference type="PROSITE" id="PS51800">
    <property type="entry name" value="ZF_CHHC_U11_48K"/>
    <property type="match status" value="1"/>
</dbReference>
<dbReference type="InterPro" id="IPR022776">
    <property type="entry name" value="TRM13/UPF0224_CHHC_Znf_dom"/>
</dbReference>
<evidence type="ECO:0000256" key="2">
    <source>
        <dbReference type="ARBA" id="ARBA00022771"/>
    </source>
</evidence>
<evidence type="ECO:0000313" key="5">
    <source>
        <dbReference type="EMBL" id="JAA79385.1"/>
    </source>
</evidence>
<evidence type="ECO:0000256" key="1">
    <source>
        <dbReference type="ARBA" id="ARBA00022723"/>
    </source>
</evidence>
<dbReference type="AlphaFoldDB" id="S4P014"/>
<reference evidence="5" key="1">
    <citation type="journal article" date="2013" name="BMC Genomics">
        <title>Unscrambling butterfly oogenesis.</title>
        <authorList>
            <person name="Carter J.M."/>
            <person name="Baker S.C."/>
            <person name="Pink R."/>
            <person name="Carter D.R."/>
            <person name="Collins A."/>
            <person name="Tomlin J."/>
            <person name="Gibbs M."/>
            <person name="Breuker C.J."/>
        </authorList>
    </citation>
    <scope>NUCLEOTIDE SEQUENCE</scope>
    <source>
        <tissue evidence="5">Ovary</tissue>
    </source>
</reference>
<dbReference type="Pfam" id="PF05253">
    <property type="entry name" value="zf-U11-48K"/>
    <property type="match status" value="1"/>
</dbReference>
<dbReference type="EMBL" id="GAIX01013175">
    <property type="protein sequence ID" value="JAA79385.1"/>
    <property type="molecule type" value="Transcribed_RNA"/>
</dbReference>
<protein>
    <recommendedName>
        <fullName evidence="4">CHHC U11-48K-type domain-containing protein</fullName>
    </recommendedName>
</protein>
<organism evidence="5">
    <name type="scientific">Pararge aegeria</name>
    <name type="common">speckled wood butterfly</name>
    <dbReference type="NCBI Taxonomy" id="116150"/>
    <lineage>
        <taxon>Eukaryota</taxon>
        <taxon>Metazoa</taxon>
        <taxon>Ecdysozoa</taxon>
        <taxon>Arthropoda</taxon>
        <taxon>Hexapoda</taxon>
        <taxon>Insecta</taxon>
        <taxon>Pterygota</taxon>
        <taxon>Neoptera</taxon>
        <taxon>Endopterygota</taxon>
        <taxon>Lepidoptera</taxon>
        <taxon>Glossata</taxon>
        <taxon>Ditrysia</taxon>
        <taxon>Papilionoidea</taxon>
        <taxon>Nymphalidae</taxon>
        <taxon>Satyrinae</taxon>
        <taxon>Satyrini</taxon>
        <taxon>Parargina</taxon>
        <taxon>Pararge</taxon>
    </lineage>
</organism>
<reference evidence="5" key="2">
    <citation type="submission" date="2013-05" db="EMBL/GenBank/DDBJ databases">
        <authorList>
            <person name="Carter J.-M."/>
            <person name="Baker S.C."/>
            <person name="Pink R."/>
            <person name="Carter D.R.F."/>
            <person name="Collins A."/>
            <person name="Tomlin J."/>
            <person name="Gibbs M."/>
            <person name="Breuker C.J."/>
        </authorList>
    </citation>
    <scope>NUCLEOTIDE SEQUENCE</scope>
    <source>
        <tissue evidence="5">Ovary</tissue>
    </source>
</reference>
<feature type="domain" description="CHHC U11-48K-type" evidence="4">
    <location>
        <begin position="6"/>
        <end position="33"/>
    </location>
</feature>
<keyword evidence="3" id="KW-0862">Zinc</keyword>
<sequence length="100" mass="11672">MQCTPKSTCKYNSNHKVPPEKLKEHEEKCFLKSQGYAQDDLFLPDVFDPDSNTVFKLSSQNIVDIFNYASKTDPAFERVRNNQFHLALKIYILFHAVMTR</sequence>
<accession>S4P014</accession>
<name>S4P014_9NEOP</name>
<evidence type="ECO:0000259" key="4">
    <source>
        <dbReference type="PROSITE" id="PS51800"/>
    </source>
</evidence>
<dbReference type="GO" id="GO:0008270">
    <property type="term" value="F:zinc ion binding"/>
    <property type="evidence" value="ECO:0007669"/>
    <property type="project" value="UniProtKB-KW"/>
</dbReference>
<evidence type="ECO:0000256" key="3">
    <source>
        <dbReference type="ARBA" id="ARBA00022833"/>
    </source>
</evidence>
<keyword evidence="2" id="KW-0863">Zinc-finger</keyword>
<keyword evidence="1" id="KW-0479">Metal-binding</keyword>